<evidence type="ECO:0000313" key="3">
    <source>
        <dbReference type="Proteomes" id="UP000469215"/>
    </source>
</evidence>
<name>A0A6N9H9E5_9MICO</name>
<dbReference type="Proteomes" id="UP000469215">
    <property type="component" value="Unassembled WGS sequence"/>
</dbReference>
<comment type="caution">
    <text evidence="2">The sequence shown here is derived from an EMBL/GenBank/DDBJ whole genome shotgun (WGS) entry which is preliminary data.</text>
</comment>
<organism evidence="2 3">
    <name type="scientific">Brevibacterium rongguiense</name>
    <dbReference type="NCBI Taxonomy" id="2695267"/>
    <lineage>
        <taxon>Bacteria</taxon>
        <taxon>Bacillati</taxon>
        <taxon>Actinomycetota</taxon>
        <taxon>Actinomycetes</taxon>
        <taxon>Micrococcales</taxon>
        <taxon>Brevibacteriaceae</taxon>
        <taxon>Brevibacterium</taxon>
    </lineage>
</organism>
<dbReference type="InterPro" id="IPR037523">
    <property type="entry name" value="VOC_core"/>
</dbReference>
<dbReference type="EMBL" id="WWEQ01000067">
    <property type="protein sequence ID" value="MYM20668.1"/>
    <property type="molecule type" value="Genomic_DNA"/>
</dbReference>
<accession>A0A6N9H9E5</accession>
<dbReference type="Gene3D" id="3.10.180.10">
    <property type="entry name" value="2,3-Dihydroxybiphenyl 1,2-Dioxygenase, domain 1"/>
    <property type="match status" value="2"/>
</dbReference>
<dbReference type="InterPro" id="IPR029068">
    <property type="entry name" value="Glyas_Bleomycin-R_OHBP_Dase"/>
</dbReference>
<evidence type="ECO:0000259" key="1">
    <source>
        <dbReference type="PROSITE" id="PS51819"/>
    </source>
</evidence>
<sequence>MRPLIQRLGYLVVDAIDPHAAARDTVNIVGARIVEECPDSVALSSNQRHAELIIRKGTANALVRCGLEATSAAAVEQVRANCEAAGLRILSTEPSLPGIEAAVTFATSEGHVFEVHTPMSADRPARYHGPGAHPRALDHVNFTAVDPRAWADEMQAACGLLLSERTTGYELAWLRAADGRHHTVAVVKSHSPGIHHMSWEFPSFDDFKNLADALIPDARKLTWGPGRHGAGDNLFLYFADSADFLIECVAEMEVIDDEAAPVRISAAGENLSNWRVVNQWGALPPTEWVEHHSPLAALAEDRAA</sequence>
<dbReference type="PROSITE" id="PS51819">
    <property type="entry name" value="VOC"/>
    <property type="match status" value="1"/>
</dbReference>
<gene>
    <name evidence="2" type="ORF">GSY69_12035</name>
</gene>
<evidence type="ECO:0000313" key="2">
    <source>
        <dbReference type="EMBL" id="MYM20668.1"/>
    </source>
</evidence>
<reference evidence="2 3" key="1">
    <citation type="submission" date="2020-01" db="EMBL/GenBank/DDBJ databases">
        <authorList>
            <person name="Deng T."/>
        </authorList>
    </citation>
    <scope>NUCLEOTIDE SEQUENCE [LARGE SCALE GENOMIC DNA]</scope>
    <source>
        <strain evidence="2 3">5221</strain>
    </source>
</reference>
<dbReference type="AlphaFoldDB" id="A0A6N9H9E5"/>
<dbReference type="RefSeq" id="WP_160954082.1">
    <property type="nucleotide sequence ID" value="NZ_WWEQ01000067.1"/>
</dbReference>
<proteinExistence type="predicted"/>
<feature type="domain" description="VOC" evidence="1">
    <location>
        <begin position="136"/>
        <end position="251"/>
    </location>
</feature>
<protein>
    <submittedName>
        <fullName evidence="2">Oxidoreductase</fullName>
    </submittedName>
</protein>
<keyword evidence="3" id="KW-1185">Reference proteome</keyword>
<dbReference type="SUPFAM" id="SSF54593">
    <property type="entry name" value="Glyoxalase/Bleomycin resistance protein/Dihydroxybiphenyl dioxygenase"/>
    <property type="match status" value="2"/>
</dbReference>